<evidence type="ECO:0000313" key="6">
    <source>
        <dbReference type="EMBL" id="KAK3351119.1"/>
    </source>
</evidence>
<accession>A0AAE0JK53</accession>
<evidence type="ECO:0000259" key="5">
    <source>
        <dbReference type="PROSITE" id="PS50181"/>
    </source>
</evidence>
<dbReference type="InterPro" id="IPR002110">
    <property type="entry name" value="Ankyrin_rpt"/>
</dbReference>
<dbReference type="SUPFAM" id="SSF48403">
    <property type="entry name" value="Ankyrin repeat"/>
    <property type="match status" value="1"/>
</dbReference>
<comment type="caution">
    <text evidence="6">The sequence shown here is derived from an EMBL/GenBank/DDBJ whole genome shotgun (WGS) entry which is preliminary data.</text>
</comment>
<evidence type="ECO:0000313" key="7">
    <source>
        <dbReference type="Proteomes" id="UP001278500"/>
    </source>
</evidence>
<feature type="compositionally biased region" description="Polar residues" evidence="4">
    <location>
        <begin position="668"/>
        <end position="681"/>
    </location>
</feature>
<evidence type="ECO:0000256" key="2">
    <source>
        <dbReference type="ARBA" id="ARBA00023043"/>
    </source>
</evidence>
<name>A0AAE0JK53_9PEZI</name>
<keyword evidence="7" id="KW-1185">Reference proteome</keyword>
<dbReference type="PROSITE" id="PS50181">
    <property type="entry name" value="FBOX"/>
    <property type="match status" value="1"/>
</dbReference>
<proteinExistence type="predicted"/>
<dbReference type="SMART" id="SM00248">
    <property type="entry name" value="ANK"/>
    <property type="match status" value="3"/>
</dbReference>
<feature type="repeat" description="ANK" evidence="3">
    <location>
        <begin position="80"/>
        <end position="112"/>
    </location>
</feature>
<dbReference type="EMBL" id="JAUEPP010000002">
    <property type="protein sequence ID" value="KAK3351119.1"/>
    <property type="molecule type" value="Genomic_DNA"/>
</dbReference>
<reference evidence="6" key="2">
    <citation type="submission" date="2023-06" db="EMBL/GenBank/DDBJ databases">
        <authorList>
            <consortium name="Lawrence Berkeley National Laboratory"/>
            <person name="Haridas S."/>
            <person name="Hensen N."/>
            <person name="Bonometti L."/>
            <person name="Westerberg I."/>
            <person name="Brannstrom I.O."/>
            <person name="Guillou S."/>
            <person name="Cros-Aarteil S."/>
            <person name="Calhoun S."/>
            <person name="Kuo A."/>
            <person name="Mondo S."/>
            <person name="Pangilinan J."/>
            <person name="Riley R."/>
            <person name="Labutti K."/>
            <person name="Andreopoulos B."/>
            <person name="Lipzen A."/>
            <person name="Chen C."/>
            <person name="Yanf M."/>
            <person name="Daum C."/>
            <person name="Ng V."/>
            <person name="Clum A."/>
            <person name="Steindorff A."/>
            <person name="Ohm R."/>
            <person name="Martin F."/>
            <person name="Silar P."/>
            <person name="Natvig D."/>
            <person name="Lalanne C."/>
            <person name="Gautier V."/>
            <person name="Ament-Velasquez S.L."/>
            <person name="Kruys A."/>
            <person name="Hutchinson M.I."/>
            <person name="Powell A.J."/>
            <person name="Barry K."/>
            <person name="Miller A.N."/>
            <person name="Grigoriev I.V."/>
            <person name="Debuchy R."/>
            <person name="Gladieux P."/>
            <person name="Thoren M.H."/>
            <person name="Johannesson H."/>
        </authorList>
    </citation>
    <scope>NUCLEOTIDE SEQUENCE</scope>
    <source>
        <strain evidence="6">CBS 560.94</strain>
    </source>
</reference>
<feature type="compositionally biased region" description="Basic and acidic residues" evidence="4">
    <location>
        <begin position="647"/>
        <end position="667"/>
    </location>
</feature>
<dbReference type="InterPro" id="IPR001810">
    <property type="entry name" value="F-box_dom"/>
</dbReference>
<feature type="domain" description="F-box" evidence="5">
    <location>
        <begin position="17"/>
        <end position="47"/>
    </location>
</feature>
<dbReference type="Gene3D" id="1.25.40.20">
    <property type="entry name" value="Ankyrin repeat-containing domain"/>
    <property type="match status" value="1"/>
</dbReference>
<dbReference type="PROSITE" id="PS50088">
    <property type="entry name" value="ANK_REPEAT"/>
    <property type="match status" value="2"/>
</dbReference>
<keyword evidence="1" id="KW-0677">Repeat</keyword>
<organism evidence="6 7">
    <name type="scientific">Neurospora tetraspora</name>
    <dbReference type="NCBI Taxonomy" id="94610"/>
    <lineage>
        <taxon>Eukaryota</taxon>
        <taxon>Fungi</taxon>
        <taxon>Dikarya</taxon>
        <taxon>Ascomycota</taxon>
        <taxon>Pezizomycotina</taxon>
        <taxon>Sordariomycetes</taxon>
        <taxon>Sordariomycetidae</taxon>
        <taxon>Sordariales</taxon>
        <taxon>Sordariaceae</taxon>
        <taxon>Neurospora</taxon>
    </lineage>
</organism>
<keyword evidence="2 3" id="KW-0040">ANK repeat</keyword>
<feature type="region of interest" description="Disordered" evidence="4">
    <location>
        <begin position="586"/>
        <end position="699"/>
    </location>
</feature>
<dbReference type="PANTHER" id="PTHR24166:SF48">
    <property type="entry name" value="PROTEIN VAPYRIN"/>
    <property type="match status" value="1"/>
</dbReference>
<protein>
    <submittedName>
        <fullName evidence="6">Ankyrin repeat-containing domain protein</fullName>
    </submittedName>
</protein>
<dbReference type="PANTHER" id="PTHR24166">
    <property type="entry name" value="ROLLING PEBBLES, ISOFORM B"/>
    <property type="match status" value="1"/>
</dbReference>
<feature type="compositionally biased region" description="Low complexity" evidence="4">
    <location>
        <begin position="611"/>
        <end position="632"/>
    </location>
</feature>
<sequence length="719" mass="81214">MSSSAEQALTLPPTVQPRTLLDLPPEVMRMVADHLKDSELNSLARTCNANYTKCNWELYRRDSKSLNPQALLWGFRRERSPWTALHFAAVFNQVEATKFLLQHGADVKAVCPRDGYFVLADVNDPLPRPPLFTALKTKSEDVAEVLLSHGASPLWAPPGTGRHAKETALYLAAHLGMWKLLELIVRAGVDVNAGCHVDDVPRWSTDPAGKSILRKLCYNPRKPTEKVITELVRLGAKATVREIPGRTNMVHLLLQLITGTGQGRATEPDWPLASILLRTGACDGTLEEIEVLAAIQLTLFPRNCPYTPNLTRHTLSMSNLTYLNKNPRAYSIKACLVGTRCKCKELKDRYPENEPINGRKWQTELLQELVNFQVRFYGRERLDAALPFLTETVLTLLARHRHRNTVALDIWLELMPDDHKTKVVNVRRQTALHIALNIDSFDEKLWYVEGKPTKDIDRAFDQQHDVLFYLLERCTSEELLAQDVKKCTPLQLLLGALYWGQDEEYYSDYGADLAGPGNKPLEPFSEDVWARKCLAFVERMLTEIPEMSDSVYWRVVGELHWRRWELSCESGLIYLGRTGGRGRVPHYFPSFKPRDGEVKRPIPQNSPLLPTPAKTTTAAESAPPAESTQAEEPMPPAEATQPVELPTRPDKHALPDEPVAPEKRQRTTESQATAENTTTDHSVAEQPHASPSTPVSWDDLDFETLMENVQEEYHNAWSN</sequence>
<reference evidence="6" key="1">
    <citation type="journal article" date="2023" name="Mol. Phylogenet. Evol.">
        <title>Genome-scale phylogeny and comparative genomics of the fungal order Sordariales.</title>
        <authorList>
            <person name="Hensen N."/>
            <person name="Bonometti L."/>
            <person name="Westerberg I."/>
            <person name="Brannstrom I.O."/>
            <person name="Guillou S."/>
            <person name="Cros-Aarteil S."/>
            <person name="Calhoun S."/>
            <person name="Haridas S."/>
            <person name="Kuo A."/>
            <person name="Mondo S."/>
            <person name="Pangilinan J."/>
            <person name="Riley R."/>
            <person name="LaButti K."/>
            <person name="Andreopoulos B."/>
            <person name="Lipzen A."/>
            <person name="Chen C."/>
            <person name="Yan M."/>
            <person name="Daum C."/>
            <person name="Ng V."/>
            <person name="Clum A."/>
            <person name="Steindorff A."/>
            <person name="Ohm R.A."/>
            <person name="Martin F."/>
            <person name="Silar P."/>
            <person name="Natvig D.O."/>
            <person name="Lalanne C."/>
            <person name="Gautier V."/>
            <person name="Ament-Velasquez S.L."/>
            <person name="Kruys A."/>
            <person name="Hutchinson M.I."/>
            <person name="Powell A.J."/>
            <person name="Barry K."/>
            <person name="Miller A.N."/>
            <person name="Grigoriev I.V."/>
            <person name="Debuchy R."/>
            <person name="Gladieux P."/>
            <person name="Hiltunen Thoren M."/>
            <person name="Johannesson H."/>
        </authorList>
    </citation>
    <scope>NUCLEOTIDE SEQUENCE</scope>
    <source>
        <strain evidence="6">CBS 560.94</strain>
    </source>
</reference>
<dbReference type="Proteomes" id="UP001278500">
    <property type="component" value="Unassembled WGS sequence"/>
</dbReference>
<dbReference type="InterPro" id="IPR050889">
    <property type="entry name" value="Dendritic_Spine_Reg/Scaffold"/>
</dbReference>
<dbReference type="PROSITE" id="PS50297">
    <property type="entry name" value="ANK_REP_REGION"/>
    <property type="match status" value="1"/>
</dbReference>
<dbReference type="Pfam" id="PF00023">
    <property type="entry name" value="Ank"/>
    <property type="match status" value="1"/>
</dbReference>
<evidence type="ECO:0000256" key="4">
    <source>
        <dbReference type="SAM" id="MobiDB-lite"/>
    </source>
</evidence>
<dbReference type="RefSeq" id="XP_062684414.1">
    <property type="nucleotide sequence ID" value="XM_062830386.1"/>
</dbReference>
<dbReference type="AlphaFoldDB" id="A0AAE0JK53"/>
<evidence type="ECO:0000256" key="1">
    <source>
        <dbReference type="ARBA" id="ARBA00022737"/>
    </source>
</evidence>
<feature type="repeat" description="ANK" evidence="3">
    <location>
        <begin position="164"/>
        <end position="196"/>
    </location>
</feature>
<dbReference type="InterPro" id="IPR036770">
    <property type="entry name" value="Ankyrin_rpt-contain_sf"/>
</dbReference>
<evidence type="ECO:0000256" key="3">
    <source>
        <dbReference type="PROSITE-ProRule" id="PRU00023"/>
    </source>
</evidence>
<gene>
    <name evidence="6" type="ORF">B0H65DRAFT_568100</name>
</gene>
<dbReference type="GeneID" id="87867540"/>